<keyword evidence="7 14" id="KW-0479">Metal-binding</keyword>
<dbReference type="Gene3D" id="1.10.630.10">
    <property type="entry name" value="Cytochrome P450"/>
    <property type="match status" value="1"/>
</dbReference>
<keyword evidence="13" id="KW-0472">Membrane</keyword>
<dbReference type="PROSITE" id="PS00086">
    <property type="entry name" value="CYTOCHROME_P450"/>
    <property type="match status" value="1"/>
</dbReference>
<keyword evidence="9" id="KW-0492">Microsome</keyword>
<dbReference type="InterPro" id="IPR017972">
    <property type="entry name" value="Cyt_P450_CS"/>
</dbReference>
<evidence type="ECO:0000256" key="7">
    <source>
        <dbReference type="ARBA" id="ARBA00022723"/>
    </source>
</evidence>
<comment type="subcellular location">
    <subcellularLocation>
        <location evidence="4">Endoplasmic reticulum membrane</location>
        <topology evidence="4">Peripheral membrane protein</topology>
    </subcellularLocation>
    <subcellularLocation>
        <location evidence="3">Microsome membrane</location>
        <topology evidence="3">Peripheral membrane protein</topology>
    </subcellularLocation>
</comment>
<reference evidence="15" key="2">
    <citation type="submission" date="2025-05" db="UniProtKB">
        <authorList>
            <consortium name="EnsemblMetazoa"/>
        </authorList>
    </citation>
    <scope>IDENTIFICATION</scope>
    <source>
        <strain evidence="15">Foshan</strain>
    </source>
</reference>
<keyword evidence="12 14" id="KW-0503">Monooxygenase</keyword>
<dbReference type="EnsemblMetazoa" id="AALFPA23_009012.R12340">
    <property type="protein sequence ID" value="AALFPA23_009012.P12340"/>
    <property type="gene ID" value="AALFPA23_009012"/>
</dbReference>
<dbReference type="SUPFAM" id="SSF48264">
    <property type="entry name" value="Cytochrome P450"/>
    <property type="match status" value="1"/>
</dbReference>
<sequence>MKYLDMVISETLRLWPSAPAVDRLCVQDYTLDDDQGLRCHMEKGTGVWIPIYGIHRDAKHFPEPDKFDPERFSEQRKGDIQSGTYMPFGIGPRSCIGMRFALMELKCIAYYLLLNFRLERTENTMVPPVLEKGFVTLSAANGLMLKMVPR</sequence>
<proteinExistence type="inferred from homology"/>
<evidence type="ECO:0000256" key="14">
    <source>
        <dbReference type="RuleBase" id="RU000461"/>
    </source>
</evidence>
<evidence type="ECO:0000256" key="1">
    <source>
        <dbReference type="ARBA" id="ARBA00001971"/>
    </source>
</evidence>
<dbReference type="GeneID" id="134291979"/>
<dbReference type="PRINTS" id="PR00385">
    <property type="entry name" value="P450"/>
</dbReference>
<dbReference type="InterPro" id="IPR036396">
    <property type="entry name" value="Cyt_P450_sf"/>
</dbReference>
<evidence type="ECO:0000256" key="12">
    <source>
        <dbReference type="ARBA" id="ARBA00023033"/>
    </source>
</evidence>
<evidence type="ECO:0000313" key="15">
    <source>
        <dbReference type="EnsemblMetazoa" id="AALFPA23_009012.P12340"/>
    </source>
</evidence>
<evidence type="ECO:0000256" key="6">
    <source>
        <dbReference type="ARBA" id="ARBA00022617"/>
    </source>
</evidence>
<evidence type="ECO:0000256" key="13">
    <source>
        <dbReference type="ARBA" id="ARBA00023136"/>
    </source>
</evidence>
<keyword evidence="8" id="KW-0256">Endoplasmic reticulum</keyword>
<dbReference type="PRINTS" id="PR00465">
    <property type="entry name" value="EP450IV"/>
</dbReference>
<comment type="function">
    <text evidence="2">May be involved in the metabolism of insect hormones and in the breakdown of synthetic insecticides.</text>
</comment>
<evidence type="ECO:0000256" key="2">
    <source>
        <dbReference type="ARBA" id="ARBA00003690"/>
    </source>
</evidence>
<keyword evidence="16" id="KW-1185">Reference proteome</keyword>
<reference evidence="16" key="1">
    <citation type="journal article" date="2015" name="Proc. Natl. Acad. Sci. U.S.A.">
        <title>Genome sequence of the Asian Tiger mosquito, Aedes albopictus, reveals insights into its biology, genetics, and evolution.</title>
        <authorList>
            <person name="Chen X.G."/>
            <person name="Jiang X."/>
            <person name="Gu J."/>
            <person name="Xu M."/>
            <person name="Wu Y."/>
            <person name="Deng Y."/>
            <person name="Zhang C."/>
            <person name="Bonizzoni M."/>
            <person name="Dermauw W."/>
            <person name="Vontas J."/>
            <person name="Armbruster P."/>
            <person name="Huang X."/>
            <person name="Yang Y."/>
            <person name="Zhang H."/>
            <person name="He W."/>
            <person name="Peng H."/>
            <person name="Liu Y."/>
            <person name="Wu K."/>
            <person name="Chen J."/>
            <person name="Lirakis M."/>
            <person name="Topalis P."/>
            <person name="Van Leeuwen T."/>
            <person name="Hall A.B."/>
            <person name="Jiang X."/>
            <person name="Thorpe C."/>
            <person name="Mueller R.L."/>
            <person name="Sun C."/>
            <person name="Waterhouse R.M."/>
            <person name="Yan G."/>
            <person name="Tu Z.J."/>
            <person name="Fang X."/>
            <person name="James A.A."/>
        </authorList>
    </citation>
    <scope>NUCLEOTIDE SEQUENCE [LARGE SCALE GENOMIC DNA]</scope>
    <source>
        <strain evidence="16">Foshan</strain>
    </source>
</reference>
<evidence type="ECO:0000313" key="16">
    <source>
        <dbReference type="Proteomes" id="UP000069940"/>
    </source>
</evidence>
<protein>
    <submittedName>
        <fullName evidence="15">Uncharacterized protein</fullName>
    </submittedName>
</protein>
<comment type="similarity">
    <text evidence="5 14">Belongs to the cytochrome P450 family.</text>
</comment>
<keyword evidence="11 14" id="KW-0408">Iron</keyword>
<keyword evidence="6 14" id="KW-0349">Heme</keyword>
<evidence type="ECO:0000256" key="8">
    <source>
        <dbReference type="ARBA" id="ARBA00022824"/>
    </source>
</evidence>
<comment type="cofactor">
    <cofactor evidence="1">
        <name>heme</name>
        <dbReference type="ChEBI" id="CHEBI:30413"/>
    </cofactor>
</comment>
<dbReference type="PANTHER" id="PTHR24292">
    <property type="entry name" value="CYTOCHROME P450"/>
    <property type="match status" value="1"/>
</dbReference>
<accession>A0ABM1YGU5</accession>
<dbReference type="Pfam" id="PF00067">
    <property type="entry name" value="p450"/>
    <property type="match status" value="1"/>
</dbReference>
<organism evidence="15 16">
    <name type="scientific">Aedes albopictus</name>
    <name type="common">Asian tiger mosquito</name>
    <name type="synonym">Stegomyia albopicta</name>
    <dbReference type="NCBI Taxonomy" id="7160"/>
    <lineage>
        <taxon>Eukaryota</taxon>
        <taxon>Metazoa</taxon>
        <taxon>Ecdysozoa</taxon>
        <taxon>Arthropoda</taxon>
        <taxon>Hexapoda</taxon>
        <taxon>Insecta</taxon>
        <taxon>Pterygota</taxon>
        <taxon>Neoptera</taxon>
        <taxon>Endopterygota</taxon>
        <taxon>Diptera</taxon>
        <taxon>Nematocera</taxon>
        <taxon>Culicoidea</taxon>
        <taxon>Culicidae</taxon>
        <taxon>Culicinae</taxon>
        <taxon>Aedini</taxon>
        <taxon>Aedes</taxon>
        <taxon>Stegomyia</taxon>
    </lineage>
</organism>
<name>A0ABM1YGU5_AEDAL</name>
<evidence type="ECO:0000256" key="11">
    <source>
        <dbReference type="ARBA" id="ARBA00023004"/>
    </source>
</evidence>
<keyword evidence="10 14" id="KW-0560">Oxidoreductase</keyword>
<dbReference type="InterPro" id="IPR050476">
    <property type="entry name" value="Insect_CytP450_Detox"/>
</dbReference>
<dbReference type="RefSeq" id="XP_062716546.1">
    <property type="nucleotide sequence ID" value="XM_062860562.1"/>
</dbReference>
<dbReference type="InterPro" id="IPR002403">
    <property type="entry name" value="Cyt_P450_E_grp-IV"/>
</dbReference>
<dbReference type="PANTHER" id="PTHR24292:SF54">
    <property type="entry name" value="CYP9F3-RELATED"/>
    <property type="match status" value="1"/>
</dbReference>
<evidence type="ECO:0000256" key="4">
    <source>
        <dbReference type="ARBA" id="ARBA00004406"/>
    </source>
</evidence>
<dbReference type="Proteomes" id="UP000069940">
    <property type="component" value="Unassembled WGS sequence"/>
</dbReference>
<evidence type="ECO:0000256" key="3">
    <source>
        <dbReference type="ARBA" id="ARBA00004174"/>
    </source>
</evidence>
<evidence type="ECO:0000256" key="9">
    <source>
        <dbReference type="ARBA" id="ARBA00022848"/>
    </source>
</evidence>
<evidence type="ECO:0000256" key="5">
    <source>
        <dbReference type="ARBA" id="ARBA00010617"/>
    </source>
</evidence>
<dbReference type="InterPro" id="IPR001128">
    <property type="entry name" value="Cyt_P450"/>
</dbReference>
<evidence type="ECO:0000256" key="10">
    <source>
        <dbReference type="ARBA" id="ARBA00023002"/>
    </source>
</evidence>